<keyword evidence="6 9" id="KW-0611">Plant defense</keyword>
<dbReference type="GO" id="GO:0030598">
    <property type="term" value="F:rRNA N-glycosylase activity"/>
    <property type="evidence" value="ECO:0007669"/>
    <property type="project" value="UniProtKB-EC"/>
</dbReference>
<sequence>MAAVTLLALGNDAPDVAGERRRGRDGERHGDERDGPDDERGDERASAASDGRCGGGDGGDQRVGRRSAWRGGRGEAVFLLYLVFPVQSVEFFKSVGWAPYHVLDYDFFRNSYYVNFYMFRDDVIATSSQLQIDNRYILSEQTPNRAPVDWKMGHLIGRGDDNAMLSIRADNLYVTGFANRTGHWHVYPKFADQIPEPKTLLTFGDDYHSLLGDGSSQNLPKINLGLHATLNAIETLSNYQPSSDNTAIKIALTTLIVTLPEAVRFRPIRYRLLDGWFTGTRLTSHLAKEVVSWRDMSCAVLIFDKYGRWWASAEAGILQGKFQIRSKFDTLQYLDVTLHSTMIYYPLNKKTLTFGFAKSRIQRPPTPSPRSSFSRPHRRQGRPQLLLRHLNPQRHGTDGTARVARRRGGRDPGRERSSSMSGGRLDTSVANNPTGDRTSHAPRSASPQPQAAADDWLARLPILRAAPPSDNYPSCLRPPVRRLITSSSTTSAVPSTSTRYTEDEDDMIGFTGFYNVDIFFSHDPNSLPRGYEKHKNKLGKEPHIMTSKSLQLFISQER</sequence>
<dbReference type="Gene3D" id="3.40.420.10">
    <property type="entry name" value="Ricin (A subunit), domain 1"/>
    <property type="match status" value="1"/>
</dbReference>
<feature type="region of interest" description="Disordered" evidence="10">
    <location>
        <begin position="1"/>
        <end position="66"/>
    </location>
</feature>
<dbReference type="EMBL" id="DP000009">
    <property type="protein sequence ID" value="ABF98182.1"/>
    <property type="molecule type" value="Genomic_DNA"/>
</dbReference>
<evidence type="ECO:0000256" key="10">
    <source>
        <dbReference type="SAM" id="MobiDB-lite"/>
    </source>
</evidence>
<organism evidence="11">
    <name type="scientific">Oryza sativa subsp. japonica</name>
    <name type="common">Rice</name>
    <dbReference type="NCBI Taxonomy" id="39947"/>
    <lineage>
        <taxon>Eukaryota</taxon>
        <taxon>Viridiplantae</taxon>
        <taxon>Streptophyta</taxon>
        <taxon>Embryophyta</taxon>
        <taxon>Tracheophyta</taxon>
        <taxon>Spermatophyta</taxon>
        <taxon>Magnoliopsida</taxon>
        <taxon>Liliopsida</taxon>
        <taxon>Poales</taxon>
        <taxon>Poaceae</taxon>
        <taxon>BOP clade</taxon>
        <taxon>Oryzoideae</taxon>
        <taxon>Oryzeae</taxon>
        <taxon>Oryzinae</taxon>
        <taxon>Oryza</taxon>
        <taxon>Oryza sativa</taxon>
    </lineage>
</organism>
<dbReference type="SUPFAM" id="SSF56371">
    <property type="entry name" value="Ribosome inactivating proteins (RIP)"/>
    <property type="match status" value="1"/>
</dbReference>
<dbReference type="GO" id="GO:0090729">
    <property type="term" value="F:toxin activity"/>
    <property type="evidence" value="ECO:0007669"/>
    <property type="project" value="UniProtKB-KW"/>
</dbReference>
<feature type="compositionally biased region" description="Basic and acidic residues" evidence="10">
    <location>
        <begin position="17"/>
        <end position="33"/>
    </location>
</feature>
<dbReference type="GO" id="GO:0006952">
    <property type="term" value="P:defense response"/>
    <property type="evidence" value="ECO:0007669"/>
    <property type="project" value="UniProtKB-KW"/>
</dbReference>
<reference evidence="11" key="2">
    <citation type="submission" date="2006-06" db="EMBL/GenBank/DDBJ databases">
        <authorList>
            <person name="Buell R."/>
            <person name="Wing R.A."/>
            <person name="McCombie W.A."/>
            <person name="Ouyang S."/>
        </authorList>
    </citation>
    <scope>NUCLEOTIDE SEQUENCE</scope>
</reference>
<evidence type="ECO:0000256" key="5">
    <source>
        <dbReference type="ARBA" id="ARBA00022801"/>
    </source>
</evidence>
<feature type="region of interest" description="Disordered" evidence="10">
    <location>
        <begin position="358"/>
        <end position="451"/>
    </location>
</feature>
<comment type="catalytic activity">
    <reaction evidence="1 9">
        <text>Endohydrolysis of the N-glycosidic bond at one specific adenosine on the 28S rRNA.</text>
        <dbReference type="EC" id="3.2.2.22"/>
    </reaction>
</comment>
<evidence type="ECO:0000313" key="11">
    <source>
        <dbReference type="EMBL" id="ABF98182.1"/>
    </source>
</evidence>
<evidence type="ECO:0000256" key="2">
    <source>
        <dbReference type="ARBA" id="ARBA00008544"/>
    </source>
</evidence>
<evidence type="ECO:0000256" key="9">
    <source>
        <dbReference type="RuleBase" id="RU004915"/>
    </source>
</evidence>
<protein>
    <recommendedName>
        <fullName evidence="3">rRNA N-glycosylase</fullName>
        <ecNumber evidence="3">3.2.2.22</ecNumber>
    </recommendedName>
    <alternativeName>
        <fullName evidence="8">rRNA N-glycosidase</fullName>
    </alternativeName>
</protein>
<keyword evidence="5 9" id="KW-0378">Hydrolase</keyword>
<proteinExistence type="inferred from homology"/>
<evidence type="ECO:0000256" key="4">
    <source>
        <dbReference type="ARBA" id="ARBA00022656"/>
    </source>
</evidence>
<evidence type="ECO:0000256" key="7">
    <source>
        <dbReference type="ARBA" id="ARBA00023193"/>
    </source>
</evidence>
<dbReference type="PANTHER" id="PTHR33453:SF9">
    <property type="entry name" value="ALBUMIN B-32"/>
    <property type="match status" value="1"/>
</dbReference>
<keyword evidence="4 9" id="KW-0800">Toxin</keyword>
<name>Q10F80_ORYSJ</name>
<evidence type="ECO:0000256" key="8">
    <source>
        <dbReference type="ARBA" id="ARBA00030788"/>
    </source>
</evidence>
<dbReference type="AlphaFoldDB" id="Q10F80"/>
<dbReference type="InterPro" id="IPR001574">
    <property type="entry name" value="Ribosome_inactivat_prot"/>
</dbReference>
<dbReference type="InterPro" id="IPR016138">
    <property type="entry name" value="Ribosome_inactivat_prot_sub1"/>
</dbReference>
<dbReference type="GO" id="GO:0017148">
    <property type="term" value="P:negative regulation of translation"/>
    <property type="evidence" value="ECO:0007669"/>
    <property type="project" value="UniProtKB-KW"/>
</dbReference>
<gene>
    <name evidence="11" type="ordered locus">LOC_Os03g47460</name>
</gene>
<evidence type="ECO:0000256" key="6">
    <source>
        <dbReference type="ARBA" id="ARBA00022821"/>
    </source>
</evidence>
<keyword evidence="7 9" id="KW-0652">Protein synthesis inhibitor</keyword>
<reference evidence="11" key="1">
    <citation type="journal article" date="2005" name="Genome Res.">
        <title>Sequence, annotation, and analysis of synteny between rice chromosome 3 and diverged grass species.</title>
        <authorList>
            <consortium name="Rice Chromosome 3 Sequencing Consortium"/>
            <person name="Buell C.R."/>
            <person name="Yuan Q."/>
            <person name="Ouyang S."/>
            <person name="Liu J."/>
            <person name="Zhu W."/>
            <person name="Wang A."/>
            <person name="Maiti R."/>
            <person name="Haas B."/>
            <person name="Wortman J."/>
            <person name="Pertea M."/>
            <person name="Jones K.M."/>
            <person name="Kim M."/>
            <person name="Overton L."/>
            <person name="Tsitrin T."/>
            <person name="Fadrosh D."/>
            <person name="Bera J."/>
            <person name="Weaver B."/>
            <person name="Jin S."/>
            <person name="Johri S."/>
            <person name="Reardon M."/>
            <person name="Webb K."/>
            <person name="Hill J."/>
            <person name="Moffat K."/>
            <person name="Tallon L."/>
            <person name="Van Aken S."/>
            <person name="Lewis M."/>
            <person name="Utterback T."/>
            <person name="Feldblyum T."/>
            <person name="Zismann V."/>
            <person name="Iobst S."/>
            <person name="Hsiao J."/>
            <person name="de Vazeille A.R."/>
            <person name="Salzberg S.L."/>
            <person name="White O."/>
            <person name="Fraser C."/>
            <person name="Yu Y."/>
            <person name="Kim H."/>
            <person name="Rambo T."/>
            <person name="Currie J."/>
            <person name="Collura K."/>
            <person name="Kernodle-Thompson S."/>
            <person name="Wei F."/>
            <person name="Kudrna K."/>
            <person name="Ammiraju J.S."/>
            <person name="Luo M."/>
            <person name="Goicoechea J.L."/>
            <person name="Wing R.A."/>
            <person name="Henry D."/>
            <person name="Oates R."/>
            <person name="Palmer M."/>
            <person name="Pries G."/>
            <person name="Saski C."/>
            <person name="Simmons J."/>
            <person name="Soderlund C."/>
            <person name="Nelson W."/>
            <person name="de la Bastide M."/>
            <person name="Spiegel L."/>
            <person name="Nascimento L."/>
            <person name="Huang E."/>
            <person name="Preston R."/>
            <person name="Zutavern T."/>
            <person name="Palmer L."/>
            <person name="O'Shaughnessy A."/>
            <person name="Dike S."/>
            <person name="McCombie W.R."/>
            <person name="Minx P."/>
            <person name="Cordum H."/>
            <person name="Wilson R."/>
            <person name="Jin W."/>
            <person name="Lee H.R."/>
            <person name="Jiang J."/>
            <person name="Jackson S."/>
        </authorList>
    </citation>
    <scope>NUCLEOTIDE SEQUENCE [LARGE SCALE GENOMIC DNA]</scope>
</reference>
<evidence type="ECO:0000256" key="3">
    <source>
        <dbReference type="ARBA" id="ARBA00012001"/>
    </source>
</evidence>
<comment type="similarity">
    <text evidence="2">Belongs to the ribosome-inactivating protein family. Type 1 RIP subfamily.</text>
</comment>
<dbReference type="PANTHER" id="PTHR33453">
    <property type="match status" value="1"/>
</dbReference>
<dbReference type="EC" id="3.2.2.22" evidence="3"/>
<accession>Q10F80</accession>
<evidence type="ECO:0000256" key="1">
    <source>
        <dbReference type="ARBA" id="ARBA00000237"/>
    </source>
</evidence>
<dbReference type="InterPro" id="IPR036041">
    <property type="entry name" value="Ribosome-inact_prot_sf"/>
</dbReference>
<dbReference type="Pfam" id="PF00161">
    <property type="entry name" value="RIP"/>
    <property type="match status" value="1"/>
</dbReference>